<dbReference type="GeneID" id="58014085"/>
<proteinExistence type="predicted"/>
<gene>
    <name evidence="2" type="ordered locus">XC_2922</name>
</gene>
<accession>A0A0H2XB37</accession>
<feature type="region of interest" description="Disordered" evidence="1">
    <location>
        <begin position="1"/>
        <end position="40"/>
    </location>
</feature>
<dbReference type="AlphaFoldDB" id="A0A0H2XB37"/>
<dbReference type="KEGG" id="xcb:XC_2922"/>
<protein>
    <submittedName>
        <fullName evidence="2">Uncharacterized protein</fullName>
    </submittedName>
</protein>
<dbReference type="EMBL" id="CP000050">
    <property type="protein sequence ID" value="AAY49970.1"/>
    <property type="molecule type" value="Genomic_DNA"/>
</dbReference>
<evidence type="ECO:0000256" key="1">
    <source>
        <dbReference type="SAM" id="MobiDB-lite"/>
    </source>
</evidence>
<dbReference type="Proteomes" id="UP000000420">
    <property type="component" value="Chromosome"/>
</dbReference>
<dbReference type="HOGENOM" id="CLU_206696_0_0_6"/>
<organism evidence="2 3">
    <name type="scientific">Xanthomonas campestris pv. campestris (strain 8004)</name>
    <dbReference type="NCBI Taxonomy" id="314565"/>
    <lineage>
        <taxon>Bacteria</taxon>
        <taxon>Pseudomonadati</taxon>
        <taxon>Pseudomonadota</taxon>
        <taxon>Gammaproteobacteria</taxon>
        <taxon>Lysobacterales</taxon>
        <taxon>Lysobacteraceae</taxon>
        <taxon>Xanthomonas</taxon>
    </lineage>
</organism>
<evidence type="ECO:0000313" key="3">
    <source>
        <dbReference type="Proteomes" id="UP000000420"/>
    </source>
</evidence>
<reference evidence="2 3" key="1">
    <citation type="journal article" date="2005" name="Genome Res.">
        <title>Comparative and functional genomic analyses of the pathogenicity of phytopathogen Xanthomonas campestris pv. campestris.</title>
        <authorList>
            <person name="Qian W."/>
            <person name="Jia Y."/>
            <person name="Ren S.X."/>
            <person name="He Y.Q."/>
            <person name="Feng J.X."/>
            <person name="Lu L.F."/>
            <person name="Sun Q."/>
            <person name="Ying G."/>
            <person name="Tang D.J."/>
            <person name="Tang H."/>
            <person name="Wu W."/>
            <person name="Hao P."/>
            <person name="Wang L."/>
            <person name="Jiang B.L."/>
            <person name="Zeng S."/>
            <person name="Gu W.Y."/>
            <person name="Lu G."/>
            <person name="Rong L."/>
            <person name="Tian Y."/>
            <person name="Yao Z."/>
            <person name="Fu G."/>
            <person name="Chen B."/>
            <person name="Fang R."/>
            <person name="Qiang B."/>
            <person name="Chen Z."/>
            <person name="Zhao G.P."/>
            <person name="Tang J.L."/>
            <person name="He C."/>
        </authorList>
    </citation>
    <scope>NUCLEOTIDE SEQUENCE [LARGE SCALE GENOMIC DNA]</scope>
    <source>
        <strain evidence="2 3">8004</strain>
    </source>
</reference>
<evidence type="ECO:0000313" key="2">
    <source>
        <dbReference type="EMBL" id="AAY49970.1"/>
    </source>
</evidence>
<dbReference type="RefSeq" id="WP_011036510.1">
    <property type="nucleotide sequence ID" value="NC_007086.1"/>
</dbReference>
<name>A0A0H2XB37_XANC8</name>
<sequence>MTTPTPPPWTRAAPKRRTGSTPLSDAQKAAAKARADAAGRRYPNLVDNMWASKLPKDG</sequence>